<comment type="caution">
    <text evidence="2">The sequence shown here is derived from an EMBL/GenBank/DDBJ whole genome shotgun (WGS) entry which is preliminary data.</text>
</comment>
<keyword evidence="1" id="KW-0812">Transmembrane</keyword>
<name>A0A5C3FX18_PSEA2</name>
<protein>
    <submittedName>
        <fullName evidence="2">Uncharacterized protein</fullName>
    </submittedName>
</protein>
<dbReference type="EMBL" id="OOIQ01000021">
    <property type="protein sequence ID" value="SPO48913.1"/>
    <property type="molecule type" value="Genomic_DNA"/>
</dbReference>
<dbReference type="AlphaFoldDB" id="A0A5C3FX18"/>
<evidence type="ECO:0000313" key="3">
    <source>
        <dbReference type="Proteomes" id="UP000325008"/>
    </source>
</evidence>
<sequence length="162" mass="18037">MLAQARIRALLDTVGNGEVLLPLSTDYYTSIRLRLPACFRLPGIYADPASPSAVRMNAKPPQGYSLLTLGFLSATIFTFVWFQYNASIPTEWFFSYGSLAEHDNAMTHGNSSGEPALEPIELFRQYKVLPPMASLRNSSGQFDFIQRKEAFGLYYVGHAFPG</sequence>
<dbReference type="Proteomes" id="UP000325008">
    <property type="component" value="Unassembled WGS sequence"/>
</dbReference>
<dbReference type="OrthoDB" id="10603595at2759"/>
<evidence type="ECO:0000256" key="1">
    <source>
        <dbReference type="SAM" id="Phobius"/>
    </source>
</evidence>
<reference evidence="2" key="1">
    <citation type="submission" date="2018-03" db="EMBL/GenBank/DDBJ databases">
        <authorList>
            <person name="Guldener U."/>
        </authorList>
    </citation>
    <scope>NUCLEOTIDE SEQUENCE [LARGE SCALE GENOMIC DNA]</scope>
    <source>
        <strain evidence="2">ATCC34888</strain>
    </source>
</reference>
<keyword evidence="3" id="KW-1185">Reference proteome</keyword>
<feature type="transmembrane region" description="Helical" evidence="1">
    <location>
        <begin position="64"/>
        <end position="84"/>
    </location>
</feature>
<proteinExistence type="predicted"/>
<accession>A0A5C3FX18</accession>
<organism evidence="2 3">
    <name type="scientific">Pseudozyma antarctica</name>
    <name type="common">Yeast</name>
    <name type="synonym">Candida antarctica</name>
    <dbReference type="NCBI Taxonomy" id="84753"/>
    <lineage>
        <taxon>Eukaryota</taxon>
        <taxon>Fungi</taxon>
        <taxon>Dikarya</taxon>
        <taxon>Basidiomycota</taxon>
        <taxon>Ustilaginomycotina</taxon>
        <taxon>Ustilaginomycetes</taxon>
        <taxon>Ustilaginales</taxon>
        <taxon>Ustilaginaceae</taxon>
        <taxon>Moesziomyces</taxon>
    </lineage>
</organism>
<evidence type="ECO:0000313" key="2">
    <source>
        <dbReference type="EMBL" id="SPO48913.1"/>
    </source>
</evidence>
<keyword evidence="1" id="KW-1133">Transmembrane helix</keyword>
<gene>
    <name evidence="2" type="ORF">PSANT_06604</name>
</gene>
<keyword evidence="1" id="KW-0472">Membrane</keyword>